<keyword evidence="1" id="KW-0337">GPI-anchor biosynthesis</keyword>
<dbReference type="PANTHER" id="PTHR12250:SF0">
    <property type="entry name" value="GPI ETHANOLAMINE PHOSPHATE TRANSFERASE 1"/>
    <property type="match status" value="1"/>
</dbReference>
<comment type="function">
    <text evidence="1">Ethanolamine phosphate transferase involved in glycosylphosphatidylinositol-anchor biosynthesis. Transfers ethanolamine phosphate to the first alpha-1,4-linked mannose of the glycosylphosphatidylinositol precursor of GPI-anchor.</text>
</comment>
<feature type="transmembrane region" description="Helical" evidence="1">
    <location>
        <begin position="168"/>
        <end position="189"/>
    </location>
</feature>
<sequence>MIVLKFSIVLADSWSLGPTIYQLVPLILVLSLSYSEARRKQLLTLVAYVWKGLFADSSTISSYFTVCSITFVSVCILESLVWGFFHRYLLSLGCLLFASWPYIDKSFRPREKIILSLWCVSCCCLAIFPLLPVIGSNMYPTIVFISGLILTPIGIITFRFVSNSQNHLCVAWLFFFLFRPIVNGTGGSLKKKYYS</sequence>
<comment type="pathway">
    <text evidence="1">Glycolipid biosynthesis; glycosylphosphatidylinositol-anchor biosynthesis.</text>
</comment>
<evidence type="ECO:0000259" key="2">
    <source>
        <dbReference type="Pfam" id="PF04987"/>
    </source>
</evidence>
<feature type="transmembrane region" description="Helical" evidence="1">
    <location>
        <begin position="141"/>
        <end position="161"/>
    </location>
</feature>
<dbReference type="GO" id="GO:0006506">
    <property type="term" value="P:GPI anchor biosynthetic process"/>
    <property type="evidence" value="ECO:0007669"/>
    <property type="project" value="UniProtKB-KW"/>
</dbReference>
<dbReference type="InterPro" id="IPR007070">
    <property type="entry name" value="GPI_EtnP_transferase_1"/>
</dbReference>
<dbReference type="GO" id="GO:0005789">
    <property type="term" value="C:endoplasmic reticulum membrane"/>
    <property type="evidence" value="ECO:0007669"/>
    <property type="project" value="UniProtKB-SubCell"/>
</dbReference>
<dbReference type="Pfam" id="PF04987">
    <property type="entry name" value="PigN"/>
    <property type="match status" value="1"/>
</dbReference>
<accession>A0AAE1Z5L9</accession>
<reference evidence="3" key="2">
    <citation type="journal article" date="2023" name="Infect Dis Poverty">
        <title>Chromosome-scale genome of the human blood fluke Schistosoma mekongi and its implications for public health.</title>
        <authorList>
            <person name="Zhou M."/>
            <person name="Xu L."/>
            <person name="Xu D."/>
            <person name="Chen W."/>
            <person name="Khan J."/>
            <person name="Hu Y."/>
            <person name="Huang H."/>
            <person name="Wei H."/>
            <person name="Zhang Y."/>
            <person name="Chusongsang P."/>
            <person name="Tanasarnprasert K."/>
            <person name="Hu X."/>
            <person name="Limpanont Y."/>
            <person name="Lv Z."/>
        </authorList>
    </citation>
    <scope>NUCLEOTIDE SEQUENCE</scope>
    <source>
        <strain evidence="3">LV_2022a</strain>
    </source>
</reference>
<comment type="subcellular location">
    <subcellularLocation>
        <location evidence="1">Endoplasmic reticulum membrane</location>
        <topology evidence="1">Multi-pass membrane protein</topology>
    </subcellularLocation>
</comment>
<dbReference type="GO" id="GO:0051377">
    <property type="term" value="F:mannose-ethanolamine phosphotransferase activity"/>
    <property type="evidence" value="ECO:0007669"/>
    <property type="project" value="UniProtKB-UniRule"/>
</dbReference>
<dbReference type="Proteomes" id="UP001292079">
    <property type="component" value="Unassembled WGS sequence"/>
</dbReference>
<dbReference type="InterPro" id="IPR017852">
    <property type="entry name" value="GPI_EtnP_transferase_1_C"/>
</dbReference>
<comment type="caution">
    <text evidence="1">Lacks conserved residue(s) required for the propagation of feature annotation.</text>
</comment>
<name>A0AAE1Z5L9_SCHME</name>
<evidence type="ECO:0000313" key="4">
    <source>
        <dbReference type="Proteomes" id="UP001292079"/>
    </source>
</evidence>
<evidence type="ECO:0000256" key="1">
    <source>
        <dbReference type="RuleBase" id="RU367138"/>
    </source>
</evidence>
<keyword evidence="1" id="KW-0812">Transmembrane</keyword>
<proteinExistence type="inferred from homology"/>
<feature type="transmembrane region" description="Helical" evidence="1">
    <location>
        <begin position="115"/>
        <end position="135"/>
    </location>
</feature>
<keyword evidence="1" id="KW-0256">Endoplasmic reticulum</keyword>
<keyword evidence="1" id="KW-0472">Membrane</keyword>
<comment type="caution">
    <text evidence="3">The sequence shown here is derived from an EMBL/GenBank/DDBJ whole genome shotgun (WGS) entry which is preliminary data.</text>
</comment>
<keyword evidence="1" id="KW-0808">Transferase</keyword>
<dbReference type="AlphaFoldDB" id="A0AAE1Z5L9"/>
<keyword evidence="4" id="KW-1185">Reference proteome</keyword>
<gene>
    <name evidence="3" type="ORF">MN116_008972</name>
</gene>
<comment type="similarity">
    <text evidence="1">Belongs to the PIGG/PIGN/PIGO family. PIGN subfamily.</text>
</comment>
<organism evidence="3 4">
    <name type="scientific">Schistosoma mekongi</name>
    <name type="common">Parasitic worm</name>
    <dbReference type="NCBI Taxonomy" id="38744"/>
    <lineage>
        <taxon>Eukaryota</taxon>
        <taxon>Metazoa</taxon>
        <taxon>Spiralia</taxon>
        <taxon>Lophotrochozoa</taxon>
        <taxon>Platyhelminthes</taxon>
        <taxon>Trematoda</taxon>
        <taxon>Digenea</taxon>
        <taxon>Strigeidida</taxon>
        <taxon>Schistosomatoidea</taxon>
        <taxon>Schistosomatidae</taxon>
        <taxon>Schistosoma</taxon>
    </lineage>
</organism>
<dbReference type="PANTHER" id="PTHR12250">
    <property type="entry name" value="PHOSPHATIDYLINOSITOL GLYCAN, CLASS N"/>
    <property type="match status" value="1"/>
</dbReference>
<feature type="transmembrane region" description="Helical" evidence="1">
    <location>
        <begin position="58"/>
        <end position="79"/>
    </location>
</feature>
<reference evidence="3" key="1">
    <citation type="submission" date="2022-04" db="EMBL/GenBank/DDBJ databases">
        <authorList>
            <person name="Xu L."/>
            <person name="Lv Z."/>
        </authorList>
    </citation>
    <scope>NUCLEOTIDE SEQUENCE</scope>
    <source>
        <strain evidence="3">LV_2022a</strain>
    </source>
</reference>
<dbReference type="EC" id="2.-.-.-" evidence="1"/>
<feature type="domain" description="GPI ethanolamine phosphate transferase 1 C-terminal" evidence="2">
    <location>
        <begin position="7"/>
        <end position="191"/>
    </location>
</feature>
<keyword evidence="1" id="KW-1133">Transmembrane helix</keyword>
<protein>
    <recommendedName>
        <fullName evidence="1">GPI ethanolamine phosphate transferase 1</fullName>
        <ecNumber evidence="1">2.-.-.-</ecNumber>
    </recommendedName>
</protein>
<evidence type="ECO:0000313" key="3">
    <source>
        <dbReference type="EMBL" id="KAK4467294.1"/>
    </source>
</evidence>
<feature type="transmembrane region" description="Helical" evidence="1">
    <location>
        <begin position="20"/>
        <end position="37"/>
    </location>
</feature>
<dbReference type="EMBL" id="JALJAT010000367">
    <property type="protein sequence ID" value="KAK4467294.1"/>
    <property type="molecule type" value="Genomic_DNA"/>
</dbReference>